<dbReference type="InterPro" id="IPR041698">
    <property type="entry name" value="Methyltransf_25"/>
</dbReference>
<dbReference type="Proteomes" id="UP000606991">
    <property type="component" value="Unassembled WGS sequence"/>
</dbReference>
<reference evidence="6 7" key="1">
    <citation type="journal article" date="2017" name="Nature">
        <title>Atmospheric trace gases support primary production in Antarctic desert surface soil.</title>
        <authorList>
            <person name="Ji M."/>
            <person name="Greening C."/>
            <person name="Vanwonterghem I."/>
            <person name="Carere C.R."/>
            <person name="Bay S.K."/>
            <person name="Steen J.A."/>
            <person name="Montgomery K."/>
            <person name="Lines T."/>
            <person name="Beardall J."/>
            <person name="van Dorst J."/>
            <person name="Snape I."/>
            <person name="Stott M.B."/>
            <person name="Hugenholtz P."/>
            <person name="Ferrari B.C."/>
        </authorList>
    </citation>
    <scope>NUCLEOTIDE SEQUENCE [LARGE SCALE GENOMIC DNA]</scope>
    <source>
        <strain evidence="6">RRmetagenome_bin12</strain>
    </source>
</reference>
<organism evidence="6 7">
    <name type="scientific">Candidatus Aeolococcus gillhamiae</name>
    <dbReference type="NCBI Taxonomy" id="3127015"/>
    <lineage>
        <taxon>Bacteria</taxon>
        <taxon>Bacillati</taxon>
        <taxon>Candidatus Dormiibacterota</taxon>
        <taxon>Candidatus Dormibacteria</taxon>
        <taxon>Candidatus Aeolococcales</taxon>
        <taxon>Candidatus Aeolococcaceae</taxon>
        <taxon>Candidatus Aeolococcus</taxon>
    </lineage>
</organism>
<keyword evidence="1 5" id="KW-0489">Methyltransferase</keyword>
<evidence type="ECO:0000256" key="1">
    <source>
        <dbReference type="ARBA" id="ARBA00022603"/>
    </source>
</evidence>
<comment type="caution">
    <text evidence="6">The sequence shown here is derived from an EMBL/GenBank/DDBJ whole genome shotgun (WGS) entry which is preliminary data.</text>
</comment>
<sequence length="278" mass="30858">MSRRPSRLDAWPRAFDPAVELDWGDPVVSRRLLREHLDQTHDGASRRLRVIDEHVPRLLRLLPHPPAEVLDAACGPGLYAVRLARAGHRVTALDVGPAVVAHAQRLARERPAGGRVSARVGDLRALAERDRFDAAVLIYHVLEAFPRRQQVGVLRRLGVALRAGAPLIVEMRLRPDQDEGRISSWDVVNGSLLSDRRHLLLVETVHDRAANTYVLRETAVFDDGTTSVQQTSSALTRFAAIPALFTRAGLRVEAVYDGWSRFRGTALSESVLVVARRS</sequence>
<dbReference type="Pfam" id="PF13649">
    <property type="entry name" value="Methyltransf_25"/>
    <property type="match status" value="1"/>
</dbReference>
<evidence type="ECO:0000256" key="2">
    <source>
        <dbReference type="ARBA" id="ARBA00022679"/>
    </source>
</evidence>
<evidence type="ECO:0000256" key="3">
    <source>
        <dbReference type="ARBA" id="ARBA00022691"/>
    </source>
</evidence>
<dbReference type="PANTHER" id="PTHR43464:SF19">
    <property type="entry name" value="UBIQUINONE BIOSYNTHESIS O-METHYLTRANSFERASE, MITOCHONDRIAL"/>
    <property type="match status" value="1"/>
</dbReference>
<dbReference type="EMBL" id="QHBU01000169">
    <property type="protein sequence ID" value="PZR80154.1"/>
    <property type="molecule type" value="Genomic_DNA"/>
</dbReference>
<dbReference type="InterPro" id="IPR029063">
    <property type="entry name" value="SAM-dependent_MTases_sf"/>
</dbReference>
<dbReference type="PANTHER" id="PTHR43464">
    <property type="entry name" value="METHYLTRANSFERASE"/>
    <property type="match status" value="1"/>
</dbReference>
<accession>A0A2W6A9G7</accession>
<gene>
    <name evidence="6" type="ORF">DLM65_08965</name>
    <name evidence="5" type="ORF">JF886_01335</name>
</gene>
<dbReference type="EMBL" id="JAEKNS010000020">
    <property type="protein sequence ID" value="MBJ7593498.1"/>
    <property type="molecule type" value="Genomic_DNA"/>
</dbReference>
<evidence type="ECO:0000313" key="5">
    <source>
        <dbReference type="EMBL" id="MBJ7593498.1"/>
    </source>
</evidence>
<reference evidence="5 8" key="3">
    <citation type="submission" date="2020-10" db="EMBL/GenBank/DDBJ databases">
        <title>Ca. Dormibacterota MAGs.</title>
        <authorList>
            <person name="Montgomery K."/>
        </authorList>
    </citation>
    <scope>NUCLEOTIDE SEQUENCE [LARGE SCALE GENOMIC DNA]</scope>
    <source>
        <strain evidence="5">SC8812_S17_18</strain>
    </source>
</reference>
<keyword evidence="2" id="KW-0808">Transferase</keyword>
<dbReference type="RefSeq" id="WP_337308837.1">
    <property type="nucleotide sequence ID" value="NZ_JAEKNS010000020.1"/>
</dbReference>
<dbReference type="Gene3D" id="3.40.50.150">
    <property type="entry name" value="Vaccinia Virus protein VP39"/>
    <property type="match status" value="1"/>
</dbReference>
<dbReference type="AlphaFoldDB" id="A0A2W6A9G7"/>
<feature type="domain" description="Methyltransferase" evidence="4">
    <location>
        <begin position="69"/>
        <end position="163"/>
    </location>
</feature>
<evidence type="ECO:0000313" key="6">
    <source>
        <dbReference type="EMBL" id="PZR80154.1"/>
    </source>
</evidence>
<keyword evidence="3" id="KW-0949">S-adenosyl-L-methionine</keyword>
<accession>A0A934K0R4</accession>
<evidence type="ECO:0000313" key="7">
    <source>
        <dbReference type="Proteomes" id="UP000248724"/>
    </source>
</evidence>
<reference evidence="6" key="2">
    <citation type="submission" date="2018-05" db="EMBL/GenBank/DDBJ databases">
        <authorList>
            <person name="Ferrari B."/>
        </authorList>
    </citation>
    <scope>NUCLEOTIDE SEQUENCE</scope>
    <source>
        <strain evidence="6">RRmetagenome_bin12</strain>
    </source>
</reference>
<proteinExistence type="predicted"/>
<dbReference type="CDD" id="cd02440">
    <property type="entry name" value="AdoMet_MTases"/>
    <property type="match status" value="1"/>
</dbReference>
<evidence type="ECO:0000259" key="4">
    <source>
        <dbReference type="Pfam" id="PF13649"/>
    </source>
</evidence>
<name>A0A2W6A9G7_9BACT</name>
<dbReference type="SUPFAM" id="SSF53335">
    <property type="entry name" value="S-adenosyl-L-methionine-dependent methyltransferases"/>
    <property type="match status" value="1"/>
</dbReference>
<protein>
    <submittedName>
        <fullName evidence="5">Class I SAM-dependent methyltransferase</fullName>
    </submittedName>
</protein>
<dbReference type="Proteomes" id="UP000248724">
    <property type="component" value="Unassembled WGS sequence"/>
</dbReference>
<dbReference type="GO" id="GO:0008168">
    <property type="term" value="F:methyltransferase activity"/>
    <property type="evidence" value="ECO:0007669"/>
    <property type="project" value="UniProtKB-KW"/>
</dbReference>
<evidence type="ECO:0000313" key="8">
    <source>
        <dbReference type="Proteomes" id="UP000606991"/>
    </source>
</evidence>
<dbReference type="GO" id="GO:0032259">
    <property type="term" value="P:methylation"/>
    <property type="evidence" value="ECO:0007669"/>
    <property type="project" value="UniProtKB-KW"/>
</dbReference>